<dbReference type="EMBL" id="QEAM01000059">
    <property type="protein sequence ID" value="TPX48089.1"/>
    <property type="molecule type" value="Genomic_DNA"/>
</dbReference>
<gene>
    <name evidence="2" type="ORF">SeLEV6574_g02225</name>
    <name evidence="3" type="ORF">SeMB42_g02390</name>
</gene>
<dbReference type="Gene3D" id="3.40.1000.50">
    <property type="entry name" value="Repressor of RNA polymerase III transcription Maf1"/>
    <property type="match status" value="2"/>
</dbReference>
<comment type="subcellular location">
    <subcellularLocation>
        <location evidence="1">Nucleus</location>
    </subcellularLocation>
</comment>
<dbReference type="Proteomes" id="UP000317494">
    <property type="component" value="Unassembled WGS sequence"/>
</dbReference>
<sequence length="289" mass="31743">MKYLEIDALEELNTALSCVDTGDSRVFGRIEAYSCKNTYDDKKLKHRIESKFNGGSHSPDNEEELIAIGSGAGIATSSHSSSDATVLGNNSSSSTTVVAASPSAIVGSPFGPLSQATSRKTLFFLLATLNAAFPDYDFSDVKPEYFNKAPSISVVANKVNTLLVNTGNDTIANSVGPKIWAAIDDVVNTSECSIFSFEPDADIEPDAEEGNLWSFYYFFFNRRLKRMVFFSCRAVSFLAPPRHGEEDIVVDDDLEFLDDEGFRLSPSTAAERYRFEHGECSRNLPEMEV</sequence>
<accession>A0A507DEA4</accession>
<dbReference type="GO" id="GO:0005634">
    <property type="term" value="C:nucleus"/>
    <property type="evidence" value="ECO:0007669"/>
    <property type="project" value="UniProtKB-SubCell"/>
</dbReference>
<dbReference type="AlphaFoldDB" id="A0A507DEA4"/>
<dbReference type="Proteomes" id="UP000320475">
    <property type="component" value="Unassembled WGS sequence"/>
</dbReference>
<organism evidence="3 4">
    <name type="scientific">Synchytrium endobioticum</name>
    <dbReference type="NCBI Taxonomy" id="286115"/>
    <lineage>
        <taxon>Eukaryota</taxon>
        <taxon>Fungi</taxon>
        <taxon>Fungi incertae sedis</taxon>
        <taxon>Chytridiomycota</taxon>
        <taxon>Chytridiomycota incertae sedis</taxon>
        <taxon>Chytridiomycetes</taxon>
        <taxon>Synchytriales</taxon>
        <taxon>Synchytriaceae</taxon>
        <taxon>Synchytrium</taxon>
    </lineage>
</organism>
<evidence type="ECO:0000313" key="3">
    <source>
        <dbReference type="EMBL" id="TPX50012.1"/>
    </source>
</evidence>
<dbReference type="GO" id="GO:0000994">
    <property type="term" value="F:RNA polymerase III core binding"/>
    <property type="evidence" value="ECO:0007669"/>
    <property type="project" value="TreeGrafter"/>
</dbReference>
<dbReference type="VEuPathDB" id="FungiDB:SeMB42_g02390"/>
<proteinExistence type="inferred from homology"/>
<dbReference type="STRING" id="286115.A0A507DEA4"/>
<keyword evidence="1" id="KW-0804">Transcription</keyword>
<dbReference type="PANTHER" id="PTHR22504">
    <property type="entry name" value="REPRESSOR OF RNA POLYMERASE III TRANSCRIPTION MAF1"/>
    <property type="match status" value="1"/>
</dbReference>
<comment type="caution">
    <text evidence="3">The sequence shown here is derived from an EMBL/GenBank/DDBJ whole genome shotgun (WGS) entry which is preliminary data.</text>
</comment>
<dbReference type="OrthoDB" id="277029at2759"/>
<evidence type="ECO:0000313" key="2">
    <source>
        <dbReference type="EMBL" id="TPX48089.1"/>
    </source>
</evidence>
<dbReference type="PANTHER" id="PTHR22504:SF0">
    <property type="entry name" value="REPRESSOR OF RNA POLYMERASE III TRANSCRIPTION MAF1 HOMOLOG"/>
    <property type="match status" value="1"/>
</dbReference>
<evidence type="ECO:0000313" key="5">
    <source>
        <dbReference type="Proteomes" id="UP000320475"/>
    </source>
</evidence>
<evidence type="ECO:0000313" key="4">
    <source>
        <dbReference type="Proteomes" id="UP000317494"/>
    </source>
</evidence>
<dbReference type="EMBL" id="QEAN01000073">
    <property type="protein sequence ID" value="TPX50012.1"/>
    <property type="molecule type" value="Genomic_DNA"/>
</dbReference>
<keyword evidence="1" id="KW-0539">Nucleus</keyword>
<keyword evidence="1" id="KW-0678">Repressor</keyword>
<dbReference type="InterPro" id="IPR015257">
    <property type="entry name" value="Maf1"/>
</dbReference>
<keyword evidence="4" id="KW-1185">Reference proteome</keyword>
<keyword evidence="1" id="KW-0805">Transcription regulation</keyword>
<dbReference type="Pfam" id="PF09174">
    <property type="entry name" value="Maf1"/>
    <property type="match status" value="1"/>
</dbReference>
<comment type="similarity">
    <text evidence="1">Belongs to the MAF1 family.</text>
</comment>
<comment type="function">
    <text evidence="1">Mediator of diverse signals that repress RNA polymerase III transcription. Inhibits the de novo assembly of TFIIIB onto DNA.</text>
</comment>
<dbReference type="GO" id="GO:0016480">
    <property type="term" value="P:negative regulation of transcription by RNA polymerase III"/>
    <property type="evidence" value="ECO:0007669"/>
    <property type="project" value="UniProtKB-UniRule"/>
</dbReference>
<name>A0A507DEA4_9FUNG</name>
<evidence type="ECO:0000256" key="1">
    <source>
        <dbReference type="PIRNR" id="PIRNR037240"/>
    </source>
</evidence>
<dbReference type="PIRSF" id="PIRSF037240">
    <property type="entry name" value="RNA_polIII_Trep_MAF1"/>
    <property type="match status" value="1"/>
</dbReference>
<dbReference type="InterPro" id="IPR038564">
    <property type="entry name" value="Maf1_sf"/>
</dbReference>
<reference evidence="4 5" key="1">
    <citation type="journal article" date="2019" name="Sci. Rep.">
        <title>Comparative genomics of chytrid fungi reveal insights into the obligate biotrophic and pathogenic lifestyle of Synchytrium endobioticum.</title>
        <authorList>
            <person name="van de Vossenberg B.T.L.H."/>
            <person name="Warris S."/>
            <person name="Nguyen H.D.T."/>
            <person name="van Gent-Pelzer M.P.E."/>
            <person name="Joly D.L."/>
            <person name="van de Geest H.C."/>
            <person name="Bonants P.J.M."/>
            <person name="Smith D.S."/>
            <person name="Levesque C.A."/>
            <person name="van der Lee T.A.J."/>
        </authorList>
    </citation>
    <scope>NUCLEOTIDE SEQUENCE [LARGE SCALE GENOMIC DNA]</scope>
    <source>
        <strain evidence="2 5">LEV6574</strain>
        <strain evidence="3 4">MB42</strain>
    </source>
</reference>
<protein>
    <recommendedName>
        <fullName evidence="1">Repressor of RNA polymerase III transcription MAF1</fullName>
    </recommendedName>
</protein>